<comment type="caution">
    <text evidence="1">The sequence shown here is derived from an EMBL/GenBank/DDBJ whole genome shotgun (WGS) entry which is preliminary data.</text>
</comment>
<reference evidence="1 2" key="1">
    <citation type="journal article" date="2021" name="Elife">
        <title>Chloroplast acquisition without the gene transfer in kleptoplastic sea slugs, Plakobranchus ocellatus.</title>
        <authorList>
            <person name="Maeda T."/>
            <person name="Takahashi S."/>
            <person name="Yoshida T."/>
            <person name="Shimamura S."/>
            <person name="Takaki Y."/>
            <person name="Nagai Y."/>
            <person name="Toyoda A."/>
            <person name="Suzuki Y."/>
            <person name="Arimoto A."/>
            <person name="Ishii H."/>
            <person name="Satoh N."/>
            <person name="Nishiyama T."/>
            <person name="Hasebe M."/>
            <person name="Maruyama T."/>
            <person name="Minagawa J."/>
            <person name="Obokata J."/>
            <person name="Shigenobu S."/>
        </authorList>
    </citation>
    <scope>NUCLEOTIDE SEQUENCE [LARGE SCALE GENOMIC DNA]</scope>
</reference>
<accession>A0AAV4H0B4</accession>
<name>A0AAV4H0B4_9GAST</name>
<sequence length="96" mass="10754">MLYLENKKGLGSLEDLGSMQLCTCVCVSYSTIWGLVWAVYRRLEQIVACGETCLVRDQALAVDDNLLTHQSVTRRQRLLSATGELDRTHVDPIPES</sequence>
<gene>
    <name evidence="1" type="ORF">ElyMa_002561800</name>
</gene>
<evidence type="ECO:0000313" key="1">
    <source>
        <dbReference type="EMBL" id="GFR90216.1"/>
    </source>
</evidence>
<keyword evidence="2" id="KW-1185">Reference proteome</keyword>
<evidence type="ECO:0000313" key="2">
    <source>
        <dbReference type="Proteomes" id="UP000762676"/>
    </source>
</evidence>
<dbReference type="AlphaFoldDB" id="A0AAV4H0B4"/>
<organism evidence="1 2">
    <name type="scientific">Elysia marginata</name>
    <dbReference type="NCBI Taxonomy" id="1093978"/>
    <lineage>
        <taxon>Eukaryota</taxon>
        <taxon>Metazoa</taxon>
        <taxon>Spiralia</taxon>
        <taxon>Lophotrochozoa</taxon>
        <taxon>Mollusca</taxon>
        <taxon>Gastropoda</taxon>
        <taxon>Heterobranchia</taxon>
        <taxon>Euthyneura</taxon>
        <taxon>Panpulmonata</taxon>
        <taxon>Sacoglossa</taxon>
        <taxon>Placobranchoidea</taxon>
        <taxon>Plakobranchidae</taxon>
        <taxon>Elysia</taxon>
    </lineage>
</organism>
<dbReference type="Proteomes" id="UP000762676">
    <property type="component" value="Unassembled WGS sequence"/>
</dbReference>
<dbReference type="EMBL" id="BMAT01005277">
    <property type="protein sequence ID" value="GFR90216.1"/>
    <property type="molecule type" value="Genomic_DNA"/>
</dbReference>
<protein>
    <submittedName>
        <fullName evidence="1">Uncharacterized protein</fullName>
    </submittedName>
</protein>
<proteinExistence type="predicted"/>